<feature type="compositionally biased region" description="Basic and acidic residues" evidence="2">
    <location>
        <begin position="489"/>
        <end position="508"/>
    </location>
</feature>
<feature type="region of interest" description="Disordered" evidence="2">
    <location>
        <begin position="1254"/>
        <end position="1294"/>
    </location>
</feature>
<evidence type="ECO:0000256" key="1">
    <source>
        <dbReference type="ARBA" id="ARBA00022898"/>
    </source>
</evidence>
<feature type="compositionally biased region" description="Polar residues" evidence="2">
    <location>
        <begin position="728"/>
        <end position="742"/>
    </location>
</feature>
<organism evidence="4 5">
    <name type="scientific">Haemonchus contortus</name>
    <name type="common">Barber pole worm</name>
    <dbReference type="NCBI Taxonomy" id="6289"/>
    <lineage>
        <taxon>Eukaryota</taxon>
        <taxon>Metazoa</taxon>
        <taxon>Ecdysozoa</taxon>
        <taxon>Nematoda</taxon>
        <taxon>Chromadorea</taxon>
        <taxon>Rhabditida</taxon>
        <taxon>Rhabditina</taxon>
        <taxon>Rhabditomorpha</taxon>
        <taxon>Strongyloidea</taxon>
        <taxon>Trichostrongylidae</taxon>
        <taxon>Haemonchus</taxon>
    </lineage>
</organism>
<dbReference type="GO" id="GO:0006520">
    <property type="term" value="P:amino acid metabolic process"/>
    <property type="evidence" value="ECO:0007669"/>
    <property type="project" value="TreeGrafter"/>
</dbReference>
<feature type="domain" description="Aminotransferase class I/classII large" evidence="3">
    <location>
        <begin position="1535"/>
        <end position="1867"/>
    </location>
</feature>
<dbReference type="InterPro" id="IPR050478">
    <property type="entry name" value="Ethylene_sulfur-biosynth"/>
</dbReference>
<feature type="compositionally biased region" description="Basic and acidic residues" evidence="2">
    <location>
        <begin position="611"/>
        <end position="631"/>
    </location>
</feature>
<feature type="compositionally biased region" description="Polar residues" evidence="2">
    <location>
        <begin position="687"/>
        <end position="708"/>
    </location>
</feature>
<feature type="compositionally biased region" description="Polar residues" evidence="2">
    <location>
        <begin position="1254"/>
        <end position="1271"/>
    </location>
</feature>
<evidence type="ECO:0000313" key="4">
    <source>
        <dbReference type="Proteomes" id="UP000025227"/>
    </source>
</evidence>
<feature type="region of interest" description="Disordered" evidence="2">
    <location>
        <begin position="401"/>
        <end position="575"/>
    </location>
</feature>
<feature type="compositionally biased region" description="Low complexity" evidence="2">
    <location>
        <begin position="595"/>
        <end position="607"/>
    </location>
</feature>
<feature type="compositionally biased region" description="Basic and acidic residues" evidence="2">
    <location>
        <begin position="560"/>
        <end position="574"/>
    </location>
</feature>
<dbReference type="CDD" id="cd00609">
    <property type="entry name" value="AAT_like"/>
    <property type="match status" value="1"/>
</dbReference>
<dbReference type="Gene3D" id="3.90.1150.10">
    <property type="entry name" value="Aspartate Aminotransferase, domain 1"/>
    <property type="match status" value="1"/>
</dbReference>
<dbReference type="InterPro" id="IPR015421">
    <property type="entry name" value="PyrdxlP-dep_Trfase_major"/>
</dbReference>
<feature type="region of interest" description="Disordered" evidence="2">
    <location>
        <begin position="1014"/>
        <end position="1057"/>
    </location>
</feature>
<dbReference type="Pfam" id="PF00155">
    <property type="entry name" value="Aminotran_1_2"/>
    <property type="match status" value="1"/>
</dbReference>
<feature type="region of interest" description="Disordered" evidence="2">
    <location>
        <begin position="594"/>
        <end position="637"/>
    </location>
</feature>
<feature type="region of interest" description="Disordered" evidence="2">
    <location>
        <begin position="1193"/>
        <end position="1230"/>
    </location>
</feature>
<dbReference type="PRINTS" id="PR00753">
    <property type="entry name" value="ACCSYNTHASE"/>
</dbReference>
<dbReference type="Gene3D" id="3.40.640.10">
    <property type="entry name" value="Type I PLP-dependent aspartate aminotransferase-like (Major domain)"/>
    <property type="match status" value="1"/>
</dbReference>
<dbReference type="InterPro" id="IPR015424">
    <property type="entry name" value="PyrdxlP-dep_Trfase"/>
</dbReference>
<evidence type="ECO:0000313" key="5">
    <source>
        <dbReference type="WBParaSite" id="HCON_00133960-00001"/>
    </source>
</evidence>
<feature type="compositionally biased region" description="Polar residues" evidence="2">
    <location>
        <begin position="778"/>
        <end position="789"/>
    </location>
</feature>
<feature type="compositionally biased region" description="Basic and acidic residues" evidence="2">
    <location>
        <begin position="531"/>
        <end position="542"/>
    </location>
</feature>
<evidence type="ECO:0000259" key="3">
    <source>
        <dbReference type="Pfam" id="PF00155"/>
    </source>
</evidence>
<dbReference type="WBParaSite" id="HCON_00133960-00001">
    <property type="protein sequence ID" value="HCON_00133960-00001"/>
    <property type="gene ID" value="HCON_00133960"/>
</dbReference>
<feature type="compositionally biased region" description="Basic and acidic residues" evidence="2">
    <location>
        <begin position="793"/>
        <end position="810"/>
    </location>
</feature>
<name>A0A7I4YQK4_HAECO</name>
<feature type="compositionally biased region" description="Basic and acidic residues" evidence="2">
    <location>
        <begin position="1204"/>
        <end position="1225"/>
    </location>
</feature>
<protein>
    <submittedName>
        <fullName evidence="5">Aminotran_1_2 domain-containing protein</fullName>
    </submittedName>
</protein>
<feature type="compositionally biased region" description="Basic and acidic residues" evidence="2">
    <location>
        <begin position="1378"/>
        <end position="1388"/>
    </location>
</feature>
<dbReference type="SUPFAM" id="SSF53383">
    <property type="entry name" value="PLP-dependent transferases"/>
    <property type="match status" value="1"/>
</dbReference>
<dbReference type="PANTHER" id="PTHR43795:SF39">
    <property type="entry name" value="AMINOTRANSFERASE CLASS I_CLASSII DOMAIN-CONTAINING PROTEIN"/>
    <property type="match status" value="1"/>
</dbReference>
<sequence length="1882" mass="209214">MSDCFSGSDLGDWTGDCSSLDEERLPTAVESDQLTGADLILLATIPTAAIPLAEHLLHYSHPNMPRRIREEVLEVTRTVTMMEVVNAAPDKHPRSCEVTVTNIASDTGHPVSLKIRHMHQSQNVNHNEAQTQTPEITVEEETSDALRRIPNGTTRIEQEHMMKVERLKPPRRHASNTSTFNRPSDNLIDLHFTQPVLSEVNDQQHSAKSRAAGHQTNGHTIYSLYYRPFSEENSNSQSMMNHSTGTAAPTVTTYRQPLKERSSIVDEIDLTSMASEASSNGSVIIYADPRPLGRASSAEGYFTTIPSNDSRGDNLQKAKSDGLVDRLNYSFNDESTQPKHNYIVTSLSQTQEKQRTPTVRLLYAELDALPSTERGQQGGEVSRCDMNGGVSESKVFIHKGDEQVPCTSKSNGHAIFNRSSRSEPTDIKNQEASPPPNFDLSSQSSDEVYSDDYVPNLDEQDVGSEGDGIDYKRRCSTPPLMTSTPYTTLERKDRDQMDMLSDGRELRQSHSVPTILNTKTTADRSSLSSMQERKLVDDRNDSEGSLPRKRSSVTPIHVVNQERKSSLDFHDSGKKNRKATVNDIDWYAAFNMKEPSTPRSPTSVSSVDVMKGAEDVGEHSHRLSRDARSTSEKPLQPSQIDLDEVFCANEGNGGDTTKECNCKACLLTKMSDEERAKFTRQPPERSQVPSSSDDTQQCSRSANITQPVDISLDDVFSGIDPNADGTEKNGTQQAKIQSWTRISRSEEPTRSTVPLSSLPTRHDEAADSADWVEKLVQQEGTHGGPSSESAGDALRRSDSTVRVSHYEEAHAGGSRSVDKTNPTQGEERDRRSQGVSPDEKLQFVSKGSSGDREGNGNALVENSEEWLRSLVGEPAKDTVIEAEEPQPVVEAPSPQKDSKNDLKTEAVEDDKDKKGRDSTAGVQAKCEAPEVRETEDRLPQDDKSSDETAGPSEPQIFEESPERIHYPPHRLSLVGEVHRKPSVLEETSYNIDHLSPKDYVSKAYTQRLSQLKSQLGLEEEQEKKVVGDTAAGSEQQAAASSQESEQSVTPVFYTDEPVQVTKEDAAEEKMMSDEALIDAMFSEVLDGEASERTSVGADSISRKINPQEMTDSTENTKHTLEKSKSFDDWYGKPAPVDEEDVTEYVSDLLSQSLSEAIFSASQSLKRKTSRSKRGILITDTSFDKKLLEKYRSETLDEDDDQDSDENHRQGSGDKKEVLEENRENGNEDPILKAVFTSSIDNQQFMESVISCPSSMVPSPRYTSSALTTPGTAKTKDGSDVFFPSTPQPGRTTAEADTTFVSSASLMMNDTHSSSEGDYDDDHIIKLVFSDLPIKGKRSTTPTAEPVRIRQSNMETMDETVEESCQTPNSSVDSECFNADDRSTPTMDHRKTDDEMLEVEVFSDHFHIKGNYSLMINKDDPLGALLNDLHSKRTSSLDFSINPRLRRLLFQCLQEKSRYSSKGSNLISLRARHLLTDEDPSHEVEQLVSRNRFDADTNPRGNINFCTAANNLCANEMMAQLRKKGFSPTEAHLVYYPPAGGHSSTKAVICRYMAEFMSATVGEDEVVILPSSISAYDLICHCTCEAGDIVLTSTPTYAASVRNCSSRAECHIRPVEMDMESPRLDVPSYQKALDTYRSKGESVRAVVIINPHNPLGVVFPPDDVIRLCDWATKNDLVVLMDESFASCVFGPSTFKSFLSYRHRLMKPENVFYLWSLSKDFGVPGLKISLVQSSSKELLESLSRLELIHSVSALAHDAASALLSDFEWLRSFHALKLARLSAHYEFLANNLREIGLRFTPAVAGCFVMIDFRKHLRSQTFEAEMSLWQRFCDRGVMLTPGQHVLCPQPGWMRLVFSCSKYELTEGINRLRAFFNLPPVRATINC</sequence>
<keyword evidence="1" id="KW-0663">Pyridoxal phosphate</keyword>
<feature type="region of interest" description="Disordered" evidence="2">
    <location>
        <begin position="675"/>
        <end position="968"/>
    </location>
</feature>
<dbReference type="GO" id="GO:0008483">
    <property type="term" value="F:transaminase activity"/>
    <property type="evidence" value="ECO:0007669"/>
    <property type="project" value="TreeGrafter"/>
</dbReference>
<feature type="compositionally biased region" description="Low complexity" evidence="2">
    <location>
        <begin position="1030"/>
        <end position="1047"/>
    </location>
</feature>
<feature type="compositionally biased region" description="Basic and acidic residues" evidence="2">
    <location>
        <begin position="896"/>
        <end position="917"/>
    </location>
</feature>
<dbReference type="GO" id="GO:0030170">
    <property type="term" value="F:pyridoxal phosphate binding"/>
    <property type="evidence" value="ECO:0007669"/>
    <property type="project" value="InterPro"/>
</dbReference>
<feature type="compositionally biased region" description="Low complexity" evidence="2">
    <location>
        <begin position="885"/>
        <end position="895"/>
    </location>
</feature>
<dbReference type="Proteomes" id="UP000025227">
    <property type="component" value="Unplaced"/>
</dbReference>
<feature type="compositionally biased region" description="Acidic residues" evidence="2">
    <location>
        <begin position="458"/>
        <end position="468"/>
    </location>
</feature>
<dbReference type="PANTHER" id="PTHR43795">
    <property type="entry name" value="BIFUNCTIONAL ASPARTATE AMINOTRANSFERASE AND GLUTAMATE/ASPARTATE-PREPHENATE AMINOTRANSFERASE-RELATED"/>
    <property type="match status" value="1"/>
</dbReference>
<dbReference type="InterPro" id="IPR004839">
    <property type="entry name" value="Aminotransferase_I/II_large"/>
</dbReference>
<dbReference type="InterPro" id="IPR015422">
    <property type="entry name" value="PyrdxlP-dep_Trfase_small"/>
</dbReference>
<feature type="compositionally biased region" description="Basic and acidic residues" evidence="2">
    <location>
        <begin position="420"/>
        <end position="429"/>
    </location>
</feature>
<evidence type="ECO:0000256" key="2">
    <source>
        <dbReference type="SAM" id="MobiDB-lite"/>
    </source>
</evidence>
<feature type="compositionally biased region" description="Polar residues" evidence="2">
    <location>
        <begin position="509"/>
        <end position="530"/>
    </location>
</feature>
<dbReference type="OrthoDB" id="5832950at2759"/>
<feature type="compositionally biased region" description="Basic and acidic residues" evidence="2">
    <location>
        <begin position="927"/>
        <end position="946"/>
    </location>
</feature>
<feature type="region of interest" description="Disordered" evidence="2">
    <location>
        <begin position="1364"/>
        <end position="1388"/>
    </location>
</feature>
<keyword evidence="4" id="KW-1185">Reference proteome</keyword>
<feature type="compositionally biased region" description="Basic and acidic residues" evidence="2">
    <location>
        <begin position="825"/>
        <end position="841"/>
    </location>
</feature>
<accession>A0A7I4YQK4</accession>
<reference evidence="5" key="1">
    <citation type="submission" date="2020-12" db="UniProtKB">
        <authorList>
            <consortium name="WormBaseParasite"/>
        </authorList>
    </citation>
    <scope>IDENTIFICATION</scope>
    <source>
        <strain evidence="5">MHco3</strain>
    </source>
</reference>
<proteinExistence type="predicted"/>
<dbReference type="OMA" id="CTITDID"/>
<feature type="compositionally biased region" description="Polar residues" evidence="2">
    <location>
        <begin position="750"/>
        <end position="759"/>
    </location>
</feature>